<dbReference type="InterPro" id="IPR028082">
    <property type="entry name" value="Peripla_BP_I"/>
</dbReference>
<dbReference type="AlphaFoldDB" id="A0A1W0X3Y4"/>
<keyword evidence="8" id="KW-1185">Reference proteome</keyword>
<keyword evidence="2 5" id="KW-0812">Transmembrane</keyword>
<name>A0A1W0X3Y4_HYPEX</name>
<accession>A0A1W0X3Y4</accession>
<evidence type="ECO:0000313" key="8">
    <source>
        <dbReference type="Proteomes" id="UP000192578"/>
    </source>
</evidence>
<dbReference type="Gene3D" id="3.40.50.2300">
    <property type="match status" value="1"/>
</dbReference>
<dbReference type="Proteomes" id="UP000192578">
    <property type="component" value="Unassembled WGS sequence"/>
</dbReference>
<feature type="domain" description="Receptor ligand binding region" evidence="6">
    <location>
        <begin position="94"/>
        <end position="417"/>
    </location>
</feature>
<protein>
    <recommendedName>
        <fullName evidence="6">Receptor ligand binding region domain-containing protein</fullName>
    </recommendedName>
</protein>
<organism evidence="7 8">
    <name type="scientific">Hypsibius exemplaris</name>
    <name type="common">Freshwater tardigrade</name>
    <dbReference type="NCBI Taxonomy" id="2072580"/>
    <lineage>
        <taxon>Eukaryota</taxon>
        <taxon>Metazoa</taxon>
        <taxon>Ecdysozoa</taxon>
        <taxon>Tardigrada</taxon>
        <taxon>Eutardigrada</taxon>
        <taxon>Parachela</taxon>
        <taxon>Hypsibioidea</taxon>
        <taxon>Hypsibiidae</taxon>
        <taxon>Hypsibius</taxon>
    </lineage>
</organism>
<keyword evidence="4 5" id="KW-0472">Membrane</keyword>
<evidence type="ECO:0000256" key="3">
    <source>
        <dbReference type="ARBA" id="ARBA00022989"/>
    </source>
</evidence>
<evidence type="ECO:0000256" key="5">
    <source>
        <dbReference type="SAM" id="Phobius"/>
    </source>
</evidence>
<dbReference type="SUPFAM" id="SSF53822">
    <property type="entry name" value="Periplasmic binding protein-like I"/>
    <property type="match status" value="1"/>
</dbReference>
<evidence type="ECO:0000259" key="6">
    <source>
        <dbReference type="Pfam" id="PF01094"/>
    </source>
</evidence>
<comment type="caution">
    <text evidence="7">The sequence shown here is derived from an EMBL/GenBank/DDBJ whole genome shotgun (WGS) entry which is preliminary data.</text>
</comment>
<evidence type="ECO:0000256" key="4">
    <source>
        <dbReference type="ARBA" id="ARBA00023136"/>
    </source>
</evidence>
<dbReference type="InterPro" id="IPR001828">
    <property type="entry name" value="ANF_lig-bd_rcpt"/>
</dbReference>
<dbReference type="GO" id="GO:0016020">
    <property type="term" value="C:membrane"/>
    <property type="evidence" value="ECO:0007669"/>
    <property type="project" value="UniProtKB-SubCell"/>
</dbReference>
<dbReference type="OrthoDB" id="10628601at2759"/>
<comment type="subcellular location">
    <subcellularLocation>
        <location evidence="1">Membrane</location>
    </subcellularLocation>
</comment>
<keyword evidence="3 5" id="KW-1133">Transmembrane helix</keyword>
<evidence type="ECO:0000313" key="7">
    <source>
        <dbReference type="EMBL" id="OQV22209.1"/>
    </source>
</evidence>
<gene>
    <name evidence="7" type="ORF">BV898_03711</name>
</gene>
<dbReference type="EMBL" id="MTYJ01000018">
    <property type="protein sequence ID" value="OQV22209.1"/>
    <property type="molecule type" value="Genomic_DNA"/>
</dbReference>
<evidence type="ECO:0000256" key="1">
    <source>
        <dbReference type="ARBA" id="ARBA00004370"/>
    </source>
</evidence>
<feature type="transmembrane region" description="Helical" evidence="5">
    <location>
        <begin position="481"/>
        <end position="503"/>
    </location>
</feature>
<reference evidence="8" key="1">
    <citation type="submission" date="2017-01" db="EMBL/GenBank/DDBJ databases">
        <title>Comparative genomics of anhydrobiosis in the tardigrade Hypsibius dujardini.</title>
        <authorList>
            <person name="Yoshida Y."/>
            <person name="Koutsovoulos G."/>
            <person name="Laetsch D."/>
            <person name="Stevens L."/>
            <person name="Kumar S."/>
            <person name="Horikawa D."/>
            <person name="Ishino K."/>
            <person name="Komine S."/>
            <person name="Tomita M."/>
            <person name="Blaxter M."/>
            <person name="Arakawa K."/>
        </authorList>
    </citation>
    <scope>NUCLEOTIDE SEQUENCE [LARGE SCALE GENOMIC DNA]</scope>
    <source>
        <strain evidence="8">Z151</strain>
    </source>
</reference>
<sequence length="655" mass="73448">MTFPKRGTTSVRYYYVCLWWTMSFAEGRLHLVTTTSALGGATSSVTIAPAYAVALDDMAVMYPRLFAPDSLTITAMDMGQYPFSCTPDGVGQTINEFTSAYANAALFSAGDHTIILNAVLCPQLYPTIGDFAREDNVLTFSCGARPPARGGRYPTMTTFFPGSNFDNGIALLALMDRFEWRSIALIHDLNLGAILDYAGRIAGQTVGLLAALESRAHDIDSMIIQMDSTKDMKPQIYYRALWKAANHSRIILCDTLHEPLREMMATAFDLRMTDRNEYVFIYVYIFQVPKEKPAEWNDGDDLDLKVKTAFESMLIIRTEAFNWTQLDSLMQRIVRRGNDTYINKTSQYDPEYIKFNEFVLRCYESVELLATLLNETQFSGDYRVNPAHFLNKLKNRTIALRYENFTFGPDGTRAANLVLQRFDTASATFTNLAPFTLKTRNPLGNLTSQQLWPGRPLPSDRPFCGMHGERCQGAPLTSSTIAAATVSIAAAALFGFGIYIRLYHRAIRGQPRKLTIQVKESWAIRKLIGCSGNLTVQPEDLQSVRKVASHTGRLMVSPKDRRLVLEVTGFSGRLTVLLEDRRLVLGVTWYSARLTMCPEDRRSVGKVTGFPGWLMGHPEDLRSQLRSLTGHFEGIPVDRYYTGCQNSTVTGKLSD</sequence>
<dbReference type="Pfam" id="PF01094">
    <property type="entry name" value="ANF_receptor"/>
    <property type="match status" value="1"/>
</dbReference>
<evidence type="ECO:0000256" key="2">
    <source>
        <dbReference type="ARBA" id="ARBA00022692"/>
    </source>
</evidence>
<proteinExistence type="predicted"/>